<evidence type="ECO:0000256" key="3">
    <source>
        <dbReference type="ARBA" id="ARBA00022692"/>
    </source>
</evidence>
<accession>A0A915PLN3</accession>
<evidence type="ECO:0000256" key="6">
    <source>
        <dbReference type="RuleBase" id="RU362006"/>
    </source>
</evidence>
<evidence type="ECO:0000256" key="1">
    <source>
        <dbReference type="ARBA" id="ARBA00004141"/>
    </source>
</evidence>
<evidence type="ECO:0000313" key="8">
    <source>
        <dbReference type="WBParaSite" id="sdigi.contig140.g5123.t1"/>
    </source>
</evidence>
<comment type="similarity">
    <text evidence="2 6">Belongs to the DP1 family.</text>
</comment>
<proteinExistence type="inferred from homology"/>
<comment type="subcellular location">
    <subcellularLocation>
        <location evidence="1 6">Membrane</location>
        <topology evidence="1 6">Multi-pass membrane protein</topology>
    </subcellularLocation>
</comment>
<evidence type="ECO:0000256" key="4">
    <source>
        <dbReference type="ARBA" id="ARBA00022989"/>
    </source>
</evidence>
<dbReference type="Proteomes" id="UP000887581">
    <property type="component" value="Unplaced"/>
</dbReference>
<dbReference type="WBParaSite" id="sdigi.contig140.g5123.t1">
    <property type="protein sequence ID" value="sdigi.contig140.g5123.t1"/>
    <property type="gene ID" value="sdigi.contig140.g5123"/>
</dbReference>
<feature type="transmembrane region" description="Helical" evidence="6">
    <location>
        <begin position="59"/>
        <end position="89"/>
    </location>
</feature>
<keyword evidence="4 6" id="KW-1133">Transmembrane helix</keyword>
<keyword evidence="5 6" id="KW-0472">Membrane</keyword>
<feature type="transmembrane region" description="Helical" evidence="6">
    <location>
        <begin position="132"/>
        <end position="148"/>
    </location>
</feature>
<evidence type="ECO:0000256" key="2">
    <source>
        <dbReference type="ARBA" id="ARBA00008573"/>
    </source>
</evidence>
<organism evidence="7 8">
    <name type="scientific">Setaria digitata</name>
    <dbReference type="NCBI Taxonomy" id="48799"/>
    <lineage>
        <taxon>Eukaryota</taxon>
        <taxon>Metazoa</taxon>
        <taxon>Ecdysozoa</taxon>
        <taxon>Nematoda</taxon>
        <taxon>Chromadorea</taxon>
        <taxon>Rhabditida</taxon>
        <taxon>Spirurina</taxon>
        <taxon>Spiruromorpha</taxon>
        <taxon>Filarioidea</taxon>
        <taxon>Setariidae</taxon>
        <taxon>Setaria</taxon>
    </lineage>
</organism>
<dbReference type="AlphaFoldDB" id="A0A915PLN3"/>
<evidence type="ECO:0000256" key="5">
    <source>
        <dbReference type="ARBA" id="ARBA00023136"/>
    </source>
</evidence>
<evidence type="ECO:0000313" key="7">
    <source>
        <dbReference type="Proteomes" id="UP000887581"/>
    </source>
</evidence>
<dbReference type="Pfam" id="PF03134">
    <property type="entry name" value="TB2_DP1_HVA22"/>
    <property type="match status" value="1"/>
</dbReference>
<dbReference type="InterPro" id="IPR004345">
    <property type="entry name" value="TB2_DP1_HVA22"/>
</dbReference>
<dbReference type="PANTHER" id="PTHR12300:SF161">
    <property type="entry name" value="RECEPTOR EXPRESSION-ENHANCING PROTEIN"/>
    <property type="match status" value="1"/>
</dbReference>
<keyword evidence="7" id="KW-1185">Reference proteome</keyword>
<dbReference type="GO" id="GO:0016020">
    <property type="term" value="C:membrane"/>
    <property type="evidence" value="ECO:0007669"/>
    <property type="project" value="UniProtKB-SubCell"/>
</dbReference>
<keyword evidence="3 6" id="KW-0812">Transmembrane</keyword>
<dbReference type="PANTHER" id="PTHR12300">
    <property type="entry name" value="HVA22-LIKE PROTEINS"/>
    <property type="match status" value="1"/>
</dbReference>
<reference evidence="8" key="1">
    <citation type="submission" date="2022-11" db="UniProtKB">
        <authorList>
            <consortium name="WormBaseParasite"/>
        </authorList>
    </citation>
    <scope>IDENTIFICATION</scope>
</reference>
<protein>
    <recommendedName>
        <fullName evidence="6">Receptor expression-enhancing protein</fullName>
    </recommendedName>
</protein>
<feature type="transmembrane region" description="Helical" evidence="6">
    <location>
        <begin position="109"/>
        <end position="125"/>
    </location>
</feature>
<name>A0A915PLN3_9BILA</name>
<sequence length="178" mass="20673">MYKFRFTFCRENRRGGKPAISSVNDIHPELLKLLYNLPAKLEVQVKDAEEKSGIRREHFVYGLSAFLAVYMIVGSEAGLLCNIICFTYPAIVSIQAVEKKMIDKAFSLLLYWVLFASFTFTDFYAHRIMRIFPLYWIIKCIYCMYLYLPQTQGISIVEEKVIRPALQKLTKTQTGETL</sequence>